<organism evidence="2">
    <name type="scientific">Chaetomium thermophilum (strain DSM 1495 / CBS 144.50 / IMI 039719)</name>
    <name type="common">Thermochaetoides thermophila</name>
    <dbReference type="NCBI Taxonomy" id="759272"/>
    <lineage>
        <taxon>Eukaryota</taxon>
        <taxon>Fungi</taxon>
        <taxon>Dikarya</taxon>
        <taxon>Ascomycota</taxon>
        <taxon>Pezizomycotina</taxon>
        <taxon>Sordariomycetes</taxon>
        <taxon>Sordariomycetidae</taxon>
        <taxon>Sordariales</taxon>
        <taxon>Chaetomiaceae</taxon>
        <taxon>Thermochaetoides</taxon>
    </lineage>
</organism>
<dbReference type="KEGG" id="cthr:CTHT_0001460"/>
<dbReference type="Proteomes" id="UP000008066">
    <property type="component" value="Unassembled WGS sequence"/>
</dbReference>
<reference evidence="1 2" key="1">
    <citation type="journal article" date="2011" name="Cell">
        <title>Insight into structure and assembly of the nuclear pore complex by utilizing the genome of a eukaryotic thermophile.</title>
        <authorList>
            <person name="Amlacher S."/>
            <person name="Sarges P."/>
            <person name="Flemming D."/>
            <person name="van Noort V."/>
            <person name="Kunze R."/>
            <person name="Devos D.P."/>
            <person name="Arumugam M."/>
            <person name="Bork P."/>
            <person name="Hurt E."/>
        </authorList>
    </citation>
    <scope>NUCLEOTIDE SEQUENCE [LARGE SCALE GENOMIC DNA]</scope>
    <source>
        <strain evidence="2">DSM 1495 / CBS 144.50 / IMI 039719</strain>
    </source>
</reference>
<dbReference type="EMBL" id="GL988032">
    <property type="protein sequence ID" value="EGS23453.1"/>
    <property type="molecule type" value="Genomic_DNA"/>
</dbReference>
<dbReference type="STRING" id="759272.G0RZ25"/>
<dbReference type="SUPFAM" id="SSF56973">
    <property type="entry name" value="Aerolisin/ETX pore-forming domain"/>
    <property type="match status" value="1"/>
</dbReference>
<dbReference type="AlphaFoldDB" id="G0RZ25"/>
<evidence type="ECO:0000313" key="2">
    <source>
        <dbReference type="Proteomes" id="UP000008066"/>
    </source>
</evidence>
<sequence>MPNKTHDYGDLRITLTSEFDWRWDDTGTGARRDGAFWHPKPQDDLRPVGSVVFEGHPNPNNNWAALLIGDSRPPHARHSPAVRSPERYDWVWSDKGSGGKHDVSVWRPVAPAGYVALGDVAVRGGSAPGIDEIYCVREDLVRPATYEDNPTWDDKGSGGKWDASFWRIYPRAPSASDDKEWIPVVAGSFRFSAGYGQPSYTLARVPLLHLPPRLKEFSNEPPALAPDRIPENGETFNKMEQSSITLPFTSFFDPNDRISLDNIHNPFCTVTKNVAWVVHEKATNNTASPATTNITITKGGRQSFSREMEHQAGIEIEKEAGVFGLGKFKVTLNYQFRYSETSASEIYKEQTIHQSVTIPPHHVCVIWVRRAELYARRSDGSQITTQLNFSTNEEFAISEVPIRA</sequence>
<dbReference type="RefSeq" id="XP_006690695.1">
    <property type="nucleotide sequence ID" value="XM_006690632.1"/>
</dbReference>
<protein>
    <recommendedName>
        <fullName evidence="3">Insecticidal crystal toxin domain-containing protein</fullName>
    </recommendedName>
</protein>
<dbReference type="GeneID" id="18254184"/>
<dbReference type="InterPro" id="IPR009291">
    <property type="entry name" value="Vps62"/>
</dbReference>
<dbReference type="OrthoDB" id="428159at2759"/>
<dbReference type="Gene3D" id="2.170.15.10">
    <property type="entry name" value="Proaerolysin, chain A, domain 3"/>
    <property type="match status" value="1"/>
</dbReference>
<gene>
    <name evidence="1" type="ORF">CTHT_0001460</name>
</gene>
<proteinExistence type="predicted"/>
<dbReference type="Pfam" id="PF06101">
    <property type="entry name" value="Vps62"/>
    <property type="match status" value="1"/>
</dbReference>
<accession>G0RZ25</accession>
<name>G0RZ25_CHATD</name>
<dbReference type="eggNOG" id="ENOG502SMY8">
    <property type="taxonomic scope" value="Eukaryota"/>
</dbReference>
<evidence type="ECO:0000313" key="1">
    <source>
        <dbReference type="EMBL" id="EGS23453.1"/>
    </source>
</evidence>
<evidence type="ECO:0008006" key="3">
    <source>
        <dbReference type="Google" id="ProtNLM"/>
    </source>
</evidence>
<dbReference type="PANTHER" id="PTHR48219:SF2">
    <property type="entry name" value="VACUOLAR PROTEIN SORTING-ASSOCIATED PROTEIN 62"/>
    <property type="match status" value="1"/>
</dbReference>
<dbReference type="OMA" id="EMTHSAG"/>
<keyword evidence="2" id="KW-1185">Reference proteome</keyword>
<dbReference type="PANTHER" id="PTHR48219">
    <property type="entry name" value="VACUOLAR PROTEIN SORTING-ASSOCIATED PROTEIN 62-RELATED"/>
    <property type="match status" value="1"/>
</dbReference>
<dbReference type="HOGENOM" id="CLU_057890_0_0_1"/>